<feature type="domain" description="DUF4062" evidence="1">
    <location>
        <begin position="6"/>
        <end position="88"/>
    </location>
</feature>
<dbReference type="AlphaFoldDB" id="A0A840ZKM5"/>
<dbReference type="InterPro" id="IPR025139">
    <property type="entry name" value="DUF4062"/>
</dbReference>
<dbReference type="RefSeq" id="WP_183569110.1">
    <property type="nucleotide sequence ID" value="NZ_JACHOP010000007.1"/>
</dbReference>
<reference evidence="2 3" key="1">
    <citation type="submission" date="2020-08" db="EMBL/GenBank/DDBJ databases">
        <title>Genomic Encyclopedia of Type Strains, Phase IV (KMG-IV): sequencing the most valuable type-strain genomes for metagenomic binning, comparative biology and taxonomic classification.</title>
        <authorList>
            <person name="Goeker M."/>
        </authorList>
    </citation>
    <scope>NUCLEOTIDE SEQUENCE [LARGE SCALE GENOMIC DNA]</scope>
    <source>
        <strain evidence="2 3">DSM 2163</strain>
    </source>
</reference>
<evidence type="ECO:0000313" key="2">
    <source>
        <dbReference type="EMBL" id="MBB5757497.1"/>
    </source>
</evidence>
<protein>
    <recommendedName>
        <fullName evidence="1">DUF4062 domain-containing protein</fullName>
    </recommendedName>
</protein>
<dbReference type="EMBL" id="JACHOP010000007">
    <property type="protein sequence ID" value="MBB5757497.1"/>
    <property type="molecule type" value="Genomic_DNA"/>
</dbReference>
<accession>A0A840ZKM5</accession>
<name>A0A840ZKM5_9HYPH</name>
<proteinExistence type="predicted"/>
<organism evidence="2 3">
    <name type="scientific">Methylorubrum rhodinum</name>
    <dbReference type="NCBI Taxonomy" id="29428"/>
    <lineage>
        <taxon>Bacteria</taxon>
        <taxon>Pseudomonadati</taxon>
        <taxon>Pseudomonadota</taxon>
        <taxon>Alphaproteobacteria</taxon>
        <taxon>Hyphomicrobiales</taxon>
        <taxon>Methylobacteriaceae</taxon>
        <taxon>Methylorubrum</taxon>
    </lineage>
</organism>
<dbReference type="Proteomes" id="UP000583454">
    <property type="component" value="Unassembled WGS sequence"/>
</dbReference>
<evidence type="ECO:0000259" key="1">
    <source>
        <dbReference type="Pfam" id="PF13271"/>
    </source>
</evidence>
<evidence type="ECO:0000313" key="3">
    <source>
        <dbReference type="Proteomes" id="UP000583454"/>
    </source>
</evidence>
<sequence length="453" mass="51537">MDKKYQIFVSSTYADLVEERQAIFKAILMLDEIPAGMESFVSFPGDQIKYIERLIDRCDYIVIIVKANYGSSRTKSGISYTEHEYEYAKLSNKKIMVFINDSREGLQDDALSDILNQNSSITKFKNKLKSENQVAFWTTPEGLATVVSGSISRARLIDPAEGWIRGSERLQIEERLNSILAEKTELERTVSILKSGKDQVAHLSDELQTKFSLQIEQADESMTQKVGIVIKWIDLFKLLADAVHENRKDFRSGRTISDYCLTDSSYLSKKIGENILEARGLKTSDRSSCRVSSESFDDIYFKFLDSNLIEDSTFLGYHLTELGKKLYAHLRAINIPNLSLADGSISSFQNSQWKANEDGLVSIAPKAPYEYFIEASRLNEPHVQNGEDLYSWPLHMARKTWIDIDDFLEAFDHAIRLQSALSNIIFDDKILAKTCLLARNLNAQLNAHRKSDD</sequence>
<keyword evidence="3" id="KW-1185">Reference proteome</keyword>
<comment type="caution">
    <text evidence="2">The sequence shown here is derived from an EMBL/GenBank/DDBJ whole genome shotgun (WGS) entry which is preliminary data.</text>
</comment>
<dbReference type="Pfam" id="PF13271">
    <property type="entry name" value="DUF4062"/>
    <property type="match status" value="1"/>
</dbReference>
<gene>
    <name evidence="2" type="ORF">HNR00_002210</name>
</gene>